<keyword evidence="1" id="KW-0472">Membrane</keyword>
<evidence type="ECO:0000256" key="1">
    <source>
        <dbReference type="SAM" id="Phobius"/>
    </source>
</evidence>
<organism evidence="2 3">
    <name type="scientific">Ilyodon furcidens</name>
    <name type="common">goldbreast splitfin</name>
    <dbReference type="NCBI Taxonomy" id="33524"/>
    <lineage>
        <taxon>Eukaryota</taxon>
        <taxon>Metazoa</taxon>
        <taxon>Chordata</taxon>
        <taxon>Craniata</taxon>
        <taxon>Vertebrata</taxon>
        <taxon>Euteleostomi</taxon>
        <taxon>Actinopterygii</taxon>
        <taxon>Neopterygii</taxon>
        <taxon>Teleostei</taxon>
        <taxon>Neoteleostei</taxon>
        <taxon>Acanthomorphata</taxon>
        <taxon>Ovalentaria</taxon>
        <taxon>Atherinomorphae</taxon>
        <taxon>Cyprinodontiformes</taxon>
        <taxon>Goodeidae</taxon>
        <taxon>Ilyodon</taxon>
    </lineage>
</organism>
<reference evidence="2 3" key="1">
    <citation type="submission" date="2021-06" db="EMBL/GenBank/DDBJ databases">
        <authorList>
            <person name="Palmer J.M."/>
        </authorList>
    </citation>
    <scope>NUCLEOTIDE SEQUENCE [LARGE SCALE GENOMIC DNA]</scope>
    <source>
        <strain evidence="3">if_2019</strain>
        <tissue evidence="2">Muscle</tissue>
    </source>
</reference>
<proteinExistence type="predicted"/>
<sequence length="99" mass="11329">MYIFFLRKLNIYFNNIVLLSVSLCILCVFMFFTVLWSRATILWSHSVKRNFSTSESPLSGFFHHHSSIQASPNSWRAEPRHSAGYSAESVGGGNVLARW</sequence>
<keyword evidence="3" id="KW-1185">Reference proteome</keyword>
<protein>
    <recommendedName>
        <fullName evidence="4">Secreted protein</fullName>
    </recommendedName>
</protein>
<accession>A0ABV0VLU0</accession>
<feature type="transmembrane region" description="Helical" evidence="1">
    <location>
        <begin position="12"/>
        <end position="36"/>
    </location>
</feature>
<name>A0ABV0VLU0_9TELE</name>
<evidence type="ECO:0008006" key="4">
    <source>
        <dbReference type="Google" id="ProtNLM"/>
    </source>
</evidence>
<keyword evidence="1" id="KW-1133">Transmembrane helix</keyword>
<evidence type="ECO:0000313" key="3">
    <source>
        <dbReference type="Proteomes" id="UP001482620"/>
    </source>
</evidence>
<keyword evidence="1" id="KW-0812">Transmembrane</keyword>
<gene>
    <name evidence="2" type="ORF">ILYODFUR_037261</name>
</gene>
<dbReference type="Proteomes" id="UP001482620">
    <property type="component" value="Unassembled WGS sequence"/>
</dbReference>
<comment type="caution">
    <text evidence="2">The sequence shown here is derived from an EMBL/GenBank/DDBJ whole genome shotgun (WGS) entry which is preliminary data.</text>
</comment>
<dbReference type="EMBL" id="JAHRIQ010112365">
    <property type="protein sequence ID" value="MEQ2257682.1"/>
    <property type="molecule type" value="Genomic_DNA"/>
</dbReference>
<evidence type="ECO:0000313" key="2">
    <source>
        <dbReference type="EMBL" id="MEQ2257682.1"/>
    </source>
</evidence>